<gene>
    <name evidence="2" type="ORF">HJC23_005383</name>
</gene>
<feature type="compositionally biased region" description="Polar residues" evidence="1">
    <location>
        <begin position="14"/>
        <end position="33"/>
    </location>
</feature>
<organism evidence="2 3">
    <name type="scientific">Cyclotella cryptica</name>
    <dbReference type="NCBI Taxonomy" id="29204"/>
    <lineage>
        <taxon>Eukaryota</taxon>
        <taxon>Sar</taxon>
        <taxon>Stramenopiles</taxon>
        <taxon>Ochrophyta</taxon>
        <taxon>Bacillariophyta</taxon>
        <taxon>Coscinodiscophyceae</taxon>
        <taxon>Thalassiosirophycidae</taxon>
        <taxon>Stephanodiscales</taxon>
        <taxon>Stephanodiscaceae</taxon>
        <taxon>Cyclotella</taxon>
    </lineage>
</organism>
<dbReference type="EMBL" id="JABMIG020000296">
    <property type="protein sequence ID" value="KAL3782121.1"/>
    <property type="molecule type" value="Genomic_DNA"/>
</dbReference>
<name>A0ABD3P429_9STRA</name>
<comment type="caution">
    <text evidence="2">The sequence shown here is derived from an EMBL/GenBank/DDBJ whole genome shotgun (WGS) entry which is preliminary data.</text>
</comment>
<protein>
    <submittedName>
        <fullName evidence="2">Uncharacterized protein</fullName>
    </submittedName>
</protein>
<accession>A0ABD3P429</accession>
<evidence type="ECO:0000256" key="1">
    <source>
        <dbReference type="SAM" id="MobiDB-lite"/>
    </source>
</evidence>
<keyword evidence="3" id="KW-1185">Reference proteome</keyword>
<feature type="region of interest" description="Disordered" evidence="1">
    <location>
        <begin position="14"/>
        <end position="39"/>
    </location>
</feature>
<evidence type="ECO:0000313" key="2">
    <source>
        <dbReference type="EMBL" id="KAL3782121.1"/>
    </source>
</evidence>
<reference evidence="2 3" key="1">
    <citation type="journal article" date="2020" name="G3 (Bethesda)">
        <title>Improved Reference Genome for Cyclotella cryptica CCMP332, a Model for Cell Wall Morphogenesis, Salinity Adaptation, and Lipid Production in Diatoms (Bacillariophyta).</title>
        <authorList>
            <person name="Roberts W.R."/>
            <person name="Downey K.M."/>
            <person name="Ruck E.C."/>
            <person name="Traller J.C."/>
            <person name="Alverson A.J."/>
        </authorList>
    </citation>
    <scope>NUCLEOTIDE SEQUENCE [LARGE SCALE GENOMIC DNA]</scope>
    <source>
        <strain evidence="2 3">CCMP332</strain>
    </source>
</reference>
<proteinExistence type="predicted"/>
<sequence>MDLAELSLNEIEHQQQFNDPSPSLTNTQLTSSQKQHKKNLKTELKFQRKVQKLESRIAHAISRKDVAVEQQARKDLDELLRSKTCDHYQSLSTRFPSSDNADGTGSNHVDVVQDAAIKEVTQIFRTLLTSIGKHDRKMAANGSTKEVQNSKARNLLQHMTKGTQTSDMFRDVAALRGYVRKKFHGRASLIIKSFSELSPEALQMACTKPIENMSVSDRLKSQNQRDIMSICYDKLSQIKRVCSIGCGPGNDVVGLISILRTMLSSKMTKPEGGADECSTEITEPQLTEVLLLDFAMKEWNEAALNDLIPILVPRYVKRISSEHCDVTMPLFSPCKGKSEEGSESEEGNNTSVAKFVQNTDIFLTSYLLTETRYSWDLFYVQLVQLAPVGALFYFAEPMAWQLHRLIRMSTQPSVARANCEHIDYSPLFQLKFVWIDSSMHYPELQQMDGRAGGPAVLLAIKL</sequence>
<dbReference type="AlphaFoldDB" id="A0ABD3P429"/>
<dbReference type="Proteomes" id="UP001516023">
    <property type="component" value="Unassembled WGS sequence"/>
</dbReference>
<evidence type="ECO:0000313" key="3">
    <source>
        <dbReference type="Proteomes" id="UP001516023"/>
    </source>
</evidence>